<proteinExistence type="predicted"/>
<dbReference type="PROSITE" id="PS51257">
    <property type="entry name" value="PROKAR_LIPOPROTEIN"/>
    <property type="match status" value="1"/>
</dbReference>
<keyword evidence="1" id="KW-0732">Signal</keyword>
<evidence type="ECO:0000256" key="1">
    <source>
        <dbReference type="SAM" id="SignalP"/>
    </source>
</evidence>
<feature type="chain" id="PRO_5044195290" description="DUF5105 domain-containing protein" evidence="1">
    <location>
        <begin position="21"/>
        <end position="177"/>
    </location>
</feature>
<feature type="signal peptide" evidence="1">
    <location>
        <begin position="1"/>
        <end position="20"/>
    </location>
</feature>
<protein>
    <recommendedName>
        <fullName evidence="3">DUF5105 domain-containing protein</fullName>
    </recommendedName>
</protein>
<evidence type="ECO:0000313" key="2">
    <source>
        <dbReference type="EMBL" id="XDU61964.1"/>
    </source>
</evidence>
<organism evidence="2">
    <name type="scientific">Leptotrichia alba</name>
    <dbReference type="NCBI Taxonomy" id="3239304"/>
    <lineage>
        <taxon>Bacteria</taxon>
        <taxon>Fusobacteriati</taxon>
        <taxon>Fusobacteriota</taxon>
        <taxon>Fusobacteriia</taxon>
        <taxon>Fusobacteriales</taxon>
        <taxon>Leptotrichiaceae</taxon>
        <taxon>Leptotrichia</taxon>
    </lineage>
</organism>
<sequence>MKKILLVILGLILMLTTVSCGDNGKDVAKQDFENSMEALKKGDFSGLKMNKETVESLQMFTEGYKKMTYTINKVTEADNKVLVNVTMKYPNLAEVPAIHKEVMTQLAPSLQGKSDEEITNKSKEALKATIDEALKDSDLKYAEETFDVIYVKDGKEWKVADQGNEAYSKAVTFNFQQ</sequence>
<dbReference type="RefSeq" id="WP_369715582.1">
    <property type="nucleotide sequence ID" value="NZ_CP165647.1"/>
</dbReference>
<evidence type="ECO:0008006" key="3">
    <source>
        <dbReference type="Google" id="ProtNLM"/>
    </source>
</evidence>
<accession>A0AB39V3V0</accession>
<dbReference type="KEGG" id="lala:AB8B28_09990"/>
<name>A0AB39V3V0_9FUSO</name>
<dbReference type="EMBL" id="CP165647">
    <property type="protein sequence ID" value="XDU61964.1"/>
    <property type="molecule type" value="Genomic_DNA"/>
</dbReference>
<gene>
    <name evidence="2" type="ORF">AB8B28_09990</name>
</gene>
<reference evidence="2" key="1">
    <citation type="submission" date="2024-07" db="EMBL/GenBank/DDBJ databases">
        <authorList>
            <person name="Li X.-J."/>
            <person name="Wang X."/>
        </authorList>
    </citation>
    <scope>NUCLEOTIDE SEQUENCE</scope>
    <source>
        <strain evidence="2">HSP-536</strain>
    </source>
</reference>
<dbReference type="AlphaFoldDB" id="A0AB39V3V0"/>